<proteinExistence type="predicted"/>
<gene>
    <name evidence="1" type="ORF">GCM10007112_17070</name>
</gene>
<reference evidence="1" key="1">
    <citation type="journal article" date="2014" name="Int. J. Syst. Evol. Microbiol.">
        <title>Complete genome sequence of Corynebacterium casei LMG S-19264T (=DSM 44701T), isolated from a smear-ripened cheese.</title>
        <authorList>
            <consortium name="US DOE Joint Genome Institute (JGI-PGF)"/>
            <person name="Walter F."/>
            <person name="Albersmeier A."/>
            <person name="Kalinowski J."/>
            <person name="Ruckert C."/>
        </authorList>
    </citation>
    <scope>NUCLEOTIDE SEQUENCE</scope>
    <source>
        <strain evidence="1">JCM 11219</strain>
    </source>
</reference>
<protein>
    <submittedName>
        <fullName evidence="1">Uncharacterized protein</fullName>
    </submittedName>
</protein>
<dbReference type="EMBL" id="BMNM01000007">
    <property type="protein sequence ID" value="GGI80840.1"/>
    <property type="molecule type" value="Genomic_DNA"/>
</dbReference>
<evidence type="ECO:0000313" key="2">
    <source>
        <dbReference type="Proteomes" id="UP000657075"/>
    </source>
</evidence>
<comment type="caution">
    <text evidence="1">The sequence shown here is derived from an EMBL/GenBank/DDBJ whole genome shotgun (WGS) entry which is preliminary data.</text>
</comment>
<name>A0A830EKM7_9CREN</name>
<dbReference type="AlphaFoldDB" id="A0A830EKM7"/>
<dbReference type="Proteomes" id="UP000657075">
    <property type="component" value="Unassembled WGS sequence"/>
</dbReference>
<evidence type="ECO:0000313" key="1">
    <source>
        <dbReference type="EMBL" id="GGI80840.1"/>
    </source>
</evidence>
<reference evidence="1" key="2">
    <citation type="submission" date="2020-09" db="EMBL/GenBank/DDBJ databases">
        <authorList>
            <person name="Sun Q."/>
            <person name="Ohkuma M."/>
        </authorList>
    </citation>
    <scope>NUCLEOTIDE SEQUENCE</scope>
    <source>
        <strain evidence="1">JCM 11219</strain>
    </source>
</reference>
<accession>A0A830EKM7</accession>
<organism evidence="1 2">
    <name type="scientific">Vulcanisaeta souniana JCM 11219</name>
    <dbReference type="NCBI Taxonomy" id="1293586"/>
    <lineage>
        <taxon>Archaea</taxon>
        <taxon>Thermoproteota</taxon>
        <taxon>Thermoprotei</taxon>
        <taxon>Thermoproteales</taxon>
        <taxon>Thermoproteaceae</taxon>
        <taxon>Vulcanisaeta</taxon>
    </lineage>
</organism>
<sequence>MIDNGCDGVSKLINYAVNNVLHAGSYRGATARIYRGNDEELVHVFVDMADGNREVMIIVSRNPADTLFNYYTSASSENILECNYGGK</sequence>